<evidence type="ECO:0000256" key="1">
    <source>
        <dbReference type="ARBA" id="ARBA00023015"/>
    </source>
</evidence>
<name>A0A918MJK3_9FLAO</name>
<dbReference type="SUPFAM" id="SSF46689">
    <property type="entry name" value="Homeodomain-like"/>
    <property type="match status" value="2"/>
</dbReference>
<dbReference type="InterPro" id="IPR009057">
    <property type="entry name" value="Homeodomain-like_sf"/>
</dbReference>
<dbReference type="CDD" id="cd06976">
    <property type="entry name" value="cupin_MtlR-like_N"/>
    <property type="match status" value="1"/>
</dbReference>
<reference evidence="5" key="1">
    <citation type="journal article" date="2014" name="Int. J. Syst. Evol. Microbiol.">
        <title>Complete genome sequence of Corynebacterium casei LMG S-19264T (=DSM 44701T), isolated from a smear-ripened cheese.</title>
        <authorList>
            <consortium name="US DOE Joint Genome Institute (JGI-PGF)"/>
            <person name="Walter F."/>
            <person name="Albersmeier A."/>
            <person name="Kalinowski J."/>
            <person name="Ruckert C."/>
        </authorList>
    </citation>
    <scope>NUCLEOTIDE SEQUENCE</scope>
    <source>
        <strain evidence="5">KCTC 12113</strain>
    </source>
</reference>
<keyword evidence="6" id="KW-1185">Reference proteome</keyword>
<dbReference type="InterPro" id="IPR018060">
    <property type="entry name" value="HTH_AraC"/>
</dbReference>
<evidence type="ECO:0000256" key="3">
    <source>
        <dbReference type="ARBA" id="ARBA00023163"/>
    </source>
</evidence>
<gene>
    <name evidence="5" type="ORF">GCM10007383_12020</name>
</gene>
<evidence type="ECO:0000313" key="5">
    <source>
        <dbReference type="EMBL" id="GGW28303.1"/>
    </source>
</evidence>
<keyword evidence="1" id="KW-0805">Transcription regulation</keyword>
<protein>
    <submittedName>
        <fullName evidence="5">AraC family transcriptional regulator</fullName>
    </submittedName>
</protein>
<keyword evidence="3" id="KW-0804">Transcription</keyword>
<reference evidence="5" key="2">
    <citation type="submission" date="2020-09" db="EMBL/GenBank/DDBJ databases">
        <authorList>
            <person name="Sun Q."/>
            <person name="Kim S."/>
        </authorList>
    </citation>
    <scope>NUCLEOTIDE SEQUENCE</scope>
    <source>
        <strain evidence="5">KCTC 12113</strain>
    </source>
</reference>
<dbReference type="SMART" id="SM00342">
    <property type="entry name" value="HTH_ARAC"/>
    <property type="match status" value="1"/>
</dbReference>
<dbReference type="AlphaFoldDB" id="A0A918MJK3"/>
<dbReference type="PANTHER" id="PTHR43280:SF27">
    <property type="entry name" value="TRANSCRIPTIONAL REGULATOR MTLR"/>
    <property type="match status" value="1"/>
</dbReference>
<keyword evidence="2" id="KW-0238">DNA-binding</keyword>
<accession>A0A918MJK3</accession>
<proteinExistence type="predicted"/>
<comment type="caution">
    <text evidence="5">The sequence shown here is derived from an EMBL/GenBank/DDBJ whole genome shotgun (WGS) entry which is preliminary data.</text>
</comment>
<dbReference type="GO" id="GO:0043565">
    <property type="term" value="F:sequence-specific DNA binding"/>
    <property type="evidence" value="ECO:0007669"/>
    <property type="project" value="InterPro"/>
</dbReference>
<dbReference type="Pfam" id="PF12833">
    <property type="entry name" value="HTH_18"/>
    <property type="match status" value="1"/>
</dbReference>
<dbReference type="GO" id="GO:0003700">
    <property type="term" value="F:DNA-binding transcription factor activity"/>
    <property type="evidence" value="ECO:0007669"/>
    <property type="project" value="InterPro"/>
</dbReference>
<organism evidence="5 6">
    <name type="scientific">Arenibacter certesii</name>
    <dbReference type="NCBI Taxonomy" id="228955"/>
    <lineage>
        <taxon>Bacteria</taxon>
        <taxon>Pseudomonadati</taxon>
        <taxon>Bacteroidota</taxon>
        <taxon>Flavobacteriia</taxon>
        <taxon>Flavobacteriales</taxon>
        <taxon>Flavobacteriaceae</taxon>
        <taxon>Arenibacter</taxon>
    </lineage>
</organism>
<dbReference type="RefSeq" id="WP_026812345.1">
    <property type="nucleotide sequence ID" value="NZ_BMWP01000006.1"/>
</dbReference>
<dbReference type="Gene3D" id="1.10.10.60">
    <property type="entry name" value="Homeodomain-like"/>
    <property type="match status" value="2"/>
</dbReference>
<evidence type="ECO:0000259" key="4">
    <source>
        <dbReference type="PROSITE" id="PS01124"/>
    </source>
</evidence>
<evidence type="ECO:0000313" key="6">
    <source>
        <dbReference type="Proteomes" id="UP000634668"/>
    </source>
</evidence>
<dbReference type="SUPFAM" id="SSF51182">
    <property type="entry name" value="RmlC-like cupins"/>
    <property type="match status" value="1"/>
</dbReference>
<evidence type="ECO:0000256" key="2">
    <source>
        <dbReference type="ARBA" id="ARBA00023125"/>
    </source>
</evidence>
<dbReference type="Gene3D" id="2.60.120.10">
    <property type="entry name" value="Jelly Rolls"/>
    <property type="match status" value="1"/>
</dbReference>
<dbReference type="Proteomes" id="UP000634668">
    <property type="component" value="Unassembled WGS sequence"/>
</dbReference>
<dbReference type="InterPro" id="IPR011051">
    <property type="entry name" value="RmlC_Cupin_sf"/>
</dbReference>
<dbReference type="EMBL" id="BMWP01000006">
    <property type="protein sequence ID" value="GGW28303.1"/>
    <property type="molecule type" value="Genomic_DNA"/>
</dbReference>
<dbReference type="PANTHER" id="PTHR43280">
    <property type="entry name" value="ARAC-FAMILY TRANSCRIPTIONAL REGULATOR"/>
    <property type="match status" value="1"/>
</dbReference>
<dbReference type="InterPro" id="IPR014710">
    <property type="entry name" value="RmlC-like_jellyroll"/>
</dbReference>
<sequence>MKLHLLNRASLQHSSFTVTINNFSHFLKVWHYHPELELVYIIKSTGTRFIGDGIEKFEEGELVLLGENLPHMWLNDEVYFGEDSNLTAEAIAIHFKEDFLGEEFLKAIEMKSISQLVKRARQGIKFTNIDNGVLTKIKELVNMDPFHKIMGLLEILHLLSTHEEYQLLSSPGFLNSFNKTDNKSLDEIYEYIFKNFNQPIGSKDVAEVARMNPSAFSRFFKRVHRKTFTRYLNEIRIGYACKLLIENRDNITPVCYDSGFNNISNFNRHFKSIMGMSPSEYVKLHTQKQE</sequence>
<feature type="domain" description="HTH araC/xylS-type" evidence="4">
    <location>
        <begin position="186"/>
        <end position="284"/>
    </location>
</feature>
<dbReference type="PROSITE" id="PS01124">
    <property type="entry name" value="HTH_ARAC_FAMILY_2"/>
    <property type="match status" value="1"/>
</dbReference>